<organism evidence="1">
    <name type="scientific">Siphoviridae sp. ctz7e2</name>
    <dbReference type="NCBI Taxonomy" id="2826526"/>
    <lineage>
        <taxon>Viruses</taxon>
        <taxon>Duplodnaviria</taxon>
        <taxon>Heunggongvirae</taxon>
        <taxon>Uroviricota</taxon>
        <taxon>Caudoviricetes</taxon>
    </lineage>
</organism>
<proteinExistence type="predicted"/>
<protein>
    <submittedName>
        <fullName evidence="1">Uncharacterized protein</fullName>
    </submittedName>
</protein>
<sequence length="258" mass="28288">MALTGWIAKHTGLPSLMATGGEPVYAGDRLLAVPGTVRDPHTTQWWADLRRHNHQMPMVPKTMLVSDAFAVPGTTITYRQGDSAVSLTRPPGDWYQILLSRLNGRTIPGIAWDGDGDKREWSSSVKHLTPGLSRWSLTTPVRTGTATITLLDPEDGELVWDLLRAPEPLIALPGVHVEGLPPRFVTVDKAVSKRVGAGQLLEWSVSWTEVPEDSPMLCGETSGWGAAPVVTWAEWDQADHGWRNRTYLDLCKTVAGMP</sequence>
<evidence type="ECO:0000313" key="1">
    <source>
        <dbReference type="EMBL" id="DAD76838.1"/>
    </source>
</evidence>
<reference evidence="1" key="1">
    <citation type="journal article" date="2021" name="Proc. Natl. Acad. Sci. U.S.A.">
        <title>A Catalog of Tens of Thousands of Viruses from Human Metagenomes Reveals Hidden Associations with Chronic Diseases.</title>
        <authorList>
            <person name="Tisza M.J."/>
            <person name="Buck C.B."/>
        </authorList>
    </citation>
    <scope>NUCLEOTIDE SEQUENCE</scope>
    <source>
        <strain evidence="1">Ctz7e2</strain>
    </source>
</reference>
<name>A0A8S5M3R7_9CAUD</name>
<accession>A0A8S5M3R7</accession>
<dbReference type="EMBL" id="BK014810">
    <property type="protein sequence ID" value="DAD76838.1"/>
    <property type="molecule type" value="Genomic_DNA"/>
</dbReference>